<dbReference type="Proteomes" id="UP000184600">
    <property type="component" value="Unassembled WGS sequence"/>
</dbReference>
<reference evidence="4" key="2">
    <citation type="submission" date="2016-12" db="EMBL/GenBank/DDBJ databases">
        <authorList>
            <person name="Song W.-J."/>
            <person name="Kurnit D.M."/>
        </authorList>
    </citation>
    <scope>NUCLEOTIDE SEQUENCE [LARGE SCALE GENOMIC DNA]</scope>
    <source>
        <strain evidence="4">CECT 7734</strain>
    </source>
</reference>
<evidence type="ECO:0000313" key="2">
    <source>
        <dbReference type="EMBL" id="SHO57674.1"/>
    </source>
</evidence>
<keyword evidence="5" id="KW-1185">Reference proteome</keyword>
<evidence type="ECO:0000313" key="4">
    <source>
        <dbReference type="EMBL" id="SHO59024.1"/>
    </source>
</evidence>
<dbReference type="EMBL" id="FRFG01000046">
    <property type="protein sequence ID" value="SHO57674.1"/>
    <property type="molecule type" value="Genomic_DNA"/>
</dbReference>
<name>A0A1M7Z2G4_9VIBR</name>
<evidence type="ECO:0000313" key="5">
    <source>
        <dbReference type="Proteomes" id="UP000184600"/>
    </source>
</evidence>
<proteinExistence type="predicted"/>
<evidence type="ECO:0000313" key="3">
    <source>
        <dbReference type="EMBL" id="SHO58133.1"/>
    </source>
</evidence>
<organism evidence="4 5">
    <name type="scientific">Vibrio quintilis</name>
    <dbReference type="NCBI Taxonomy" id="1117707"/>
    <lineage>
        <taxon>Bacteria</taxon>
        <taxon>Pseudomonadati</taxon>
        <taxon>Pseudomonadota</taxon>
        <taxon>Gammaproteobacteria</taxon>
        <taxon>Vibrionales</taxon>
        <taxon>Vibrionaceae</taxon>
        <taxon>Vibrio</taxon>
    </lineage>
</organism>
<sequence length="63" mass="6666">MTRQAGLDAAYAAHPERFAKGAPKVAMPAKEVSINPVPEDADSEVIEKGVNFPTLSSVTRNAI</sequence>
<gene>
    <name evidence="1" type="ORF">VQ7734_02385</name>
    <name evidence="2" type="ORF">VQ7734_03444</name>
    <name evidence="3" type="ORF">VQ7734_03903</name>
    <name evidence="4" type="ORF">VQ7734_04800</name>
</gene>
<dbReference type="EMBL" id="FRFG01000090">
    <property type="protein sequence ID" value="SHO59024.1"/>
    <property type="molecule type" value="Genomic_DNA"/>
</dbReference>
<accession>A0A1M7Z2G4</accession>
<evidence type="ECO:0000313" key="1">
    <source>
        <dbReference type="EMBL" id="SHO56616.1"/>
    </source>
</evidence>
<dbReference type="EMBL" id="FRFG01000026">
    <property type="protein sequence ID" value="SHO56616.1"/>
    <property type="molecule type" value="Genomic_DNA"/>
</dbReference>
<dbReference type="OrthoDB" id="9813126at2"/>
<dbReference type="EMBL" id="FRFG01000055">
    <property type="protein sequence ID" value="SHO58133.1"/>
    <property type="molecule type" value="Genomic_DNA"/>
</dbReference>
<dbReference type="AlphaFoldDB" id="A0A1M7Z2G4"/>
<reference evidence="5" key="1">
    <citation type="submission" date="2016-12" db="EMBL/GenBank/DDBJ databases">
        <authorList>
            <person name="Rodrigo-Torres L."/>
            <person name="Arahal R.D."/>
            <person name="Lucena T."/>
        </authorList>
    </citation>
    <scope>NUCLEOTIDE SEQUENCE [LARGE SCALE GENOMIC DNA]</scope>
</reference>
<protein>
    <submittedName>
        <fullName evidence="4">Uncharacterized protein</fullName>
    </submittedName>
</protein>